<proteinExistence type="predicted"/>
<sequence>MSEPEVKPEQPSKILRLLRGDLTYSAAKRRETNILHELTYCEQERKFLLYLYRNRHTIRSTVAQHLGSTAKNCHVTDPVDWLCGTFNVCIRVDVRHDTQPEKQVLIRFPLPYRIGEQILPGNSDEKIRCETGTYAWLQANCPDIPIPLLHGFALGTGQTFTHIENLPFPSQGKMLSKTWEEGRHDAHLRKNLFHGLSRALVQLAQIPIPRIGSFILDDQGYLRLANRPLSLEIHQSENEGLPIDIPRQITYESTDSYIHNIFSLHESRLRHQPNAVGHLEDGAYQTSALMVMRSVWSCFFRREFLRGPFVLSLTDIHQSNIFVDDEWNITYFIDLEWACSRPIEMIHPPFWLSNQAVDMITIPEYEPLHAEFMQALAEEETTPPVLYSIMQQGWESGTFWCSLALDSPTGLFQIFYDHIKSRFAKESDESDETDGAFWLVTMPYWGFGTFQFLEGKMEDKEKYDIALHEAFTS</sequence>
<accession>A0A9W9FTU1</accession>
<dbReference type="EMBL" id="JAPQKH010000003">
    <property type="protein sequence ID" value="KAJ5106263.1"/>
    <property type="molecule type" value="Genomic_DNA"/>
</dbReference>
<comment type="caution">
    <text evidence="1">The sequence shown here is derived from an EMBL/GenBank/DDBJ whole genome shotgun (WGS) entry which is preliminary data.</text>
</comment>
<protein>
    <recommendedName>
        <fullName evidence="3">Aminoglycoside phosphotransferase domain-containing protein</fullName>
    </recommendedName>
</protein>
<dbReference type="PANTHER" id="PTHR21310">
    <property type="entry name" value="AMINOGLYCOSIDE PHOSPHOTRANSFERASE-RELATED-RELATED"/>
    <property type="match status" value="1"/>
</dbReference>
<dbReference type="Proteomes" id="UP001149165">
    <property type="component" value="Unassembled WGS sequence"/>
</dbReference>
<reference evidence="1" key="1">
    <citation type="submission" date="2022-11" db="EMBL/GenBank/DDBJ databases">
        <authorList>
            <person name="Petersen C."/>
        </authorList>
    </citation>
    <scope>NUCLEOTIDE SEQUENCE</scope>
    <source>
        <strain evidence="1">IBT 30069</strain>
    </source>
</reference>
<keyword evidence="2" id="KW-1185">Reference proteome</keyword>
<dbReference type="InterPro" id="IPR011009">
    <property type="entry name" value="Kinase-like_dom_sf"/>
</dbReference>
<reference evidence="1" key="2">
    <citation type="journal article" date="2023" name="IMA Fungus">
        <title>Comparative genomic study of the Penicillium genus elucidates a diverse pangenome and 15 lateral gene transfer events.</title>
        <authorList>
            <person name="Petersen C."/>
            <person name="Sorensen T."/>
            <person name="Nielsen M.R."/>
            <person name="Sondergaard T.E."/>
            <person name="Sorensen J.L."/>
            <person name="Fitzpatrick D.A."/>
            <person name="Frisvad J.C."/>
            <person name="Nielsen K.L."/>
        </authorList>
    </citation>
    <scope>NUCLEOTIDE SEQUENCE</scope>
    <source>
        <strain evidence="1">IBT 30069</strain>
    </source>
</reference>
<dbReference type="PANTHER" id="PTHR21310:SF37">
    <property type="entry name" value="AMINOGLYCOSIDE PHOSPHOTRANSFERASE DOMAIN-CONTAINING PROTEIN"/>
    <property type="match status" value="1"/>
</dbReference>
<dbReference type="SUPFAM" id="SSF56112">
    <property type="entry name" value="Protein kinase-like (PK-like)"/>
    <property type="match status" value="1"/>
</dbReference>
<organism evidence="1 2">
    <name type="scientific">Penicillium angulare</name>
    <dbReference type="NCBI Taxonomy" id="116970"/>
    <lineage>
        <taxon>Eukaryota</taxon>
        <taxon>Fungi</taxon>
        <taxon>Dikarya</taxon>
        <taxon>Ascomycota</taxon>
        <taxon>Pezizomycotina</taxon>
        <taxon>Eurotiomycetes</taxon>
        <taxon>Eurotiomycetidae</taxon>
        <taxon>Eurotiales</taxon>
        <taxon>Aspergillaceae</taxon>
        <taxon>Penicillium</taxon>
    </lineage>
</organism>
<dbReference type="OrthoDB" id="3645574at2759"/>
<name>A0A9W9FTU1_9EURO</name>
<evidence type="ECO:0000313" key="2">
    <source>
        <dbReference type="Proteomes" id="UP001149165"/>
    </source>
</evidence>
<evidence type="ECO:0008006" key="3">
    <source>
        <dbReference type="Google" id="ProtNLM"/>
    </source>
</evidence>
<evidence type="ECO:0000313" key="1">
    <source>
        <dbReference type="EMBL" id="KAJ5106263.1"/>
    </source>
</evidence>
<dbReference type="AlphaFoldDB" id="A0A9W9FTU1"/>
<gene>
    <name evidence="1" type="ORF">N7456_002938</name>
</gene>
<dbReference type="InterPro" id="IPR051678">
    <property type="entry name" value="AGP_Transferase"/>
</dbReference>